<evidence type="ECO:0000313" key="2">
    <source>
        <dbReference type="EMBL" id="OJJ45429.1"/>
    </source>
</evidence>
<proteinExistence type="predicted"/>
<accession>A0A1L9SE21</accession>
<dbReference type="STRING" id="1073090.A0A1L9SE21"/>
<reference evidence="3" key="1">
    <citation type="journal article" date="2017" name="Genome Biol.">
        <title>Comparative genomics reveals high biological diversity and specific adaptations in the industrially and medically important fungal genus Aspergillus.</title>
        <authorList>
            <person name="de Vries R.P."/>
            <person name="Riley R."/>
            <person name="Wiebenga A."/>
            <person name="Aguilar-Osorio G."/>
            <person name="Amillis S."/>
            <person name="Uchima C.A."/>
            <person name="Anderluh G."/>
            <person name="Asadollahi M."/>
            <person name="Askin M."/>
            <person name="Barry K."/>
            <person name="Battaglia E."/>
            <person name="Bayram O."/>
            <person name="Benocci T."/>
            <person name="Braus-Stromeyer S.A."/>
            <person name="Caldana C."/>
            <person name="Canovas D."/>
            <person name="Cerqueira G.C."/>
            <person name="Chen F."/>
            <person name="Chen W."/>
            <person name="Choi C."/>
            <person name="Clum A."/>
            <person name="Dos Santos R.A."/>
            <person name="Damasio A.R."/>
            <person name="Diallinas G."/>
            <person name="Emri T."/>
            <person name="Fekete E."/>
            <person name="Flipphi M."/>
            <person name="Freyberg S."/>
            <person name="Gallo A."/>
            <person name="Gournas C."/>
            <person name="Habgood R."/>
            <person name="Hainaut M."/>
            <person name="Harispe M.L."/>
            <person name="Henrissat B."/>
            <person name="Hilden K.S."/>
            <person name="Hope R."/>
            <person name="Hossain A."/>
            <person name="Karabika E."/>
            <person name="Karaffa L."/>
            <person name="Karanyi Z."/>
            <person name="Krasevec N."/>
            <person name="Kuo A."/>
            <person name="Kusch H."/>
            <person name="LaButti K."/>
            <person name="Lagendijk E.L."/>
            <person name="Lapidus A."/>
            <person name="Levasseur A."/>
            <person name="Lindquist E."/>
            <person name="Lipzen A."/>
            <person name="Logrieco A.F."/>
            <person name="MacCabe A."/>
            <person name="Maekelae M.R."/>
            <person name="Malavazi I."/>
            <person name="Melin P."/>
            <person name="Meyer V."/>
            <person name="Mielnichuk N."/>
            <person name="Miskei M."/>
            <person name="Molnar A.P."/>
            <person name="Mule G."/>
            <person name="Ngan C.Y."/>
            <person name="Orejas M."/>
            <person name="Orosz E."/>
            <person name="Ouedraogo J.P."/>
            <person name="Overkamp K.M."/>
            <person name="Park H.-S."/>
            <person name="Perrone G."/>
            <person name="Piumi F."/>
            <person name="Punt P.J."/>
            <person name="Ram A.F."/>
            <person name="Ramon A."/>
            <person name="Rauscher S."/>
            <person name="Record E."/>
            <person name="Riano-Pachon D.M."/>
            <person name="Robert V."/>
            <person name="Roehrig J."/>
            <person name="Ruller R."/>
            <person name="Salamov A."/>
            <person name="Salih N.S."/>
            <person name="Samson R.A."/>
            <person name="Sandor E."/>
            <person name="Sanguinetti M."/>
            <person name="Schuetze T."/>
            <person name="Sepcic K."/>
            <person name="Shelest E."/>
            <person name="Sherlock G."/>
            <person name="Sophianopoulou V."/>
            <person name="Squina F.M."/>
            <person name="Sun H."/>
            <person name="Susca A."/>
            <person name="Todd R.B."/>
            <person name="Tsang A."/>
            <person name="Unkles S.E."/>
            <person name="van de Wiele N."/>
            <person name="van Rossen-Uffink D."/>
            <person name="Oliveira J.V."/>
            <person name="Vesth T.C."/>
            <person name="Visser J."/>
            <person name="Yu J.-H."/>
            <person name="Zhou M."/>
            <person name="Andersen M.R."/>
            <person name="Archer D.B."/>
            <person name="Baker S.E."/>
            <person name="Benoit I."/>
            <person name="Brakhage A.A."/>
            <person name="Braus G.H."/>
            <person name="Fischer R."/>
            <person name="Frisvad J.C."/>
            <person name="Goldman G.H."/>
            <person name="Houbraken J."/>
            <person name="Oakley B."/>
            <person name="Pocsi I."/>
            <person name="Scazzocchio C."/>
            <person name="Seiboth B."/>
            <person name="vanKuyk P.A."/>
            <person name="Wortman J."/>
            <person name="Dyer P.S."/>
            <person name="Grigoriev I.V."/>
        </authorList>
    </citation>
    <scope>NUCLEOTIDE SEQUENCE [LARGE SCALE GENOMIC DNA]</scope>
    <source>
        <strain evidence="3">CBS 506.65</strain>
    </source>
</reference>
<evidence type="ECO:0000313" key="3">
    <source>
        <dbReference type="Proteomes" id="UP000184188"/>
    </source>
</evidence>
<feature type="transmembrane region" description="Helical" evidence="1">
    <location>
        <begin position="75"/>
        <end position="102"/>
    </location>
</feature>
<dbReference type="OrthoDB" id="5342924at2759"/>
<protein>
    <submittedName>
        <fullName evidence="2">Uncharacterized protein</fullName>
    </submittedName>
</protein>
<gene>
    <name evidence="2" type="ORF">ASPZODRAFT_144060</name>
</gene>
<organism evidence="2 3">
    <name type="scientific">Penicilliopsis zonata CBS 506.65</name>
    <dbReference type="NCBI Taxonomy" id="1073090"/>
    <lineage>
        <taxon>Eukaryota</taxon>
        <taxon>Fungi</taxon>
        <taxon>Dikarya</taxon>
        <taxon>Ascomycota</taxon>
        <taxon>Pezizomycotina</taxon>
        <taxon>Eurotiomycetes</taxon>
        <taxon>Eurotiomycetidae</taxon>
        <taxon>Eurotiales</taxon>
        <taxon>Aspergillaceae</taxon>
        <taxon>Penicilliopsis</taxon>
    </lineage>
</organism>
<dbReference type="AlphaFoldDB" id="A0A1L9SE21"/>
<dbReference type="Proteomes" id="UP000184188">
    <property type="component" value="Unassembled WGS sequence"/>
</dbReference>
<sequence length="781" mass="84666">MAPQRSLSFQRLRRLPRMLCRTILRDSWQDALRFYRPLLRSVGLDMVVSSLQRTIDNHKGSERRKPVVDASFRNALFSCGIHILPSILSISLVTINCIGYFIGSELAGIENEDNVKLGAIQIAAKIQELLIVGSTAAIVFHFLRVELLFGDGVPFGLLTAGFDFARLNYFWSSAFLGAMRCREAWRKPFLVTLLVLAGIIAVAAGPSSAVLMVPVSRTWSGGWTAFYLNGTDQDLWPTNVTGSAAGGQSCTTVAGLTDPYCIAGGYSALQQWATTLDFVPGGGTANGPLFHMDVTDQLMQQTMIGYIRQPGSNLDTWAQATHSATAVVQEMLRGAWQTGIHHIGGFRYGRLQYGADSLSSAAVQIPAVRVVCPSFLRVSGNDSTINCPVVPEYDFWANVSSGGTVTWDVNPLTLPQNLSQIWTALDQDAPATGVKTMWTALNETDFGSASAGLLIFDSPARYADVASDESRLAVCCTVDARWAEGHSLISRGDLGGNFYKLSSVSHQRADTSTQEFGPIDDGSYTLIRLALDWLQALTPKMAPMYNATTNQSVAVNSLESIVTSTGLTELDNSTNTAEFVCTAFLEHIVSVLVANGLSRVGLSRQVNYEQFNQLASNYTYATVSGNGDGVLDPRATLSSSPFTRLVMTETTTGYALSVTSWLEYLAVALICLHLGMALIHTGWLLYTRKTSQAWESIPELIALSQNSAPAPRALENTCAGIQSMDTFAEKTCIVATEADVDGSFTHLELFFTRDRPNVCKAQGMPAEGEEYGCVSTGFTVR</sequence>
<dbReference type="GeneID" id="34611443"/>
<keyword evidence="3" id="KW-1185">Reference proteome</keyword>
<feature type="transmembrane region" description="Helical" evidence="1">
    <location>
        <begin position="664"/>
        <end position="686"/>
    </location>
</feature>
<dbReference type="RefSeq" id="XP_022579939.1">
    <property type="nucleotide sequence ID" value="XM_022724978.1"/>
</dbReference>
<dbReference type="EMBL" id="KV878345">
    <property type="protein sequence ID" value="OJJ45429.1"/>
    <property type="molecule type" value="Genomic_DNA"/>
</dbReference>
<dbReference type="VEuPathDB" id="FungiDB:ASPZODRAFT_144060"/>
<keyword evidence="1" id="KW-0472">Membrane</keyword>
<feature type="transmembrane region" description="Helical" evidence="1">
    <location>
        <begin position="189"/>
        <end position="213"/>
    </location>
</feature>
<name>A0A1L9SE21_9EURO</name>
<keyword evidence="1" id="KW-0812">Transmembrane</keyword>
<evidence type="ECO:0000256" key="1">
    <source>
        <dbReference type="SAM" id="Phobius"/>
    </source>
</evidence>
<keyword evidence="1" id="KW-1133">Transmembrane helix</keyword>